<evidence type="ECO:0000313" key="1">
    <source>
        <dbReference type="EMBL" id="MBC6993760.1"/>
    </source>
</evidence>
<dbReference type="RefSeq" id="WP_187465859.1">
    <property type="nucleotide sequence ID" value="NZ_JACSIT010000076.1"/>
</dbReference>
<dbReference type="EMBL" id="JACSIT010000076">
    <property type="protein sequence ID" value="MBC6993760.1"/>
    <property type="molecule type" value="Genomic_DNA"/>
</dbReference>
<dbReference type="SUPFAM" id="SSF51905">
    <property type="entry name" value="FAD/NAD(P)-binding domain"/>
    <property type="match status" value="1"/>
</dbReference>
<dbReference type="AlphaFoldDB" id="A0A923T6T7"/>
<name>A0A923T6T7_9BACT</name>
<proteinExistence type="predicted"/>
<evidence type="ECO:0000313" key="2">
    <source>
        <dbReference type="Proteomes" id="UP000650081"/>
    </source>
</evidence>
<comment type="caution">
    <text evidence="1">The sequence shown here is derived from an EMBL/GenBank/DDBJ whole genome shotgun (WGS) entry which is preliminary data.</text>
</comment>
<dbReference type="InterPro" id="IPR036188">
    <property type="entry name" value="FAD/NAD-bd_sf"/>
</dbReference>
<protein>
    <submittedName>
        <fullName evidence="1">Lycopene cyclase</fullName>
    </submittedName>
</protein>
<gene>
    <name evidence="1" type="ORF">H9S92_06285</name>
</gene>
<dbReference type="Gene3D" id="3.50.50.60">
    <property type="entry name" value="FAD/NAD(P)-binding domain"/>
    <property type="match status" value="1"/>
</dbReference>
<keyword evidence="2" id="KW-1185">Reference proteome</keyword>
<sequence>MTNHYSLAILGGGLAGLSLLYHLQRAGKLAGQRVLLVDPAGTKTGHDRSWSFWEKEPGPFESLVYQYWDEVTVHNAGQNLVCDIRPYRYKLIRSTEFYAHVNAVIDTIPGLERLAAPATDIRVEGKLVHFKVEGRELVADLAFSSLPLHLRPRHIKAPYLDQHFRGWFVRTAEPTFDPARAALMDFRTPQHNESRFFYVMPFSAHEALVEIAIFSNNHLQTGEYDRLIAGYLREHWTTGEYEITHREDGNIPMTTYPFPLREGNLIYIGMRGGATRPSTGYTFLALQRQLQQLASDFPALQHLAPWPRKHLLYDATLLRILQDGRLPGAELFVGLFADNPPARVLAFLNGESSLADELRLMRTTDIGVFGPTFVREAGKVLLG</sequence>
<organism evidence="1 2">
    <name type="scientific">Neolewinella lacunae</name>
    <dbReference type="NCBI Taxonomy" id="1517758"/>
    <lineage>
        <taxon>Bacteria</taxon>
        <taxon>Pseudomonadati</taxon>
        <taxon>Bacteroidota</taxon>
        <taxon>Saprospiria</taxon>
        <taxon>Saprospirales</taxon>
        <taxon>Lewinellaceae</taxon>
        <taxon>Neolewinella</taxon>
    </lineage>
</organism>
<dbReference type="Proteomes" id="UP000650081">
    <property type="component" value="Unassembled WGS sequence"/>
</dbReference>
<reference evidence="1" key="1">
    <citation type="submission" date="2020-08" db="EMBL/GenBank/DDBJ databases">
        <title>Lewinella bacteria from marine environments.</title>
        <authorList>
            <person name="Zhong Y."/>
        </authorList>
    </citation>
    <scope>NUCLEOTIDE SEQUENCE</scope>
    <source>
        <strain evidence="1">KCTC 42187</strain>
    </source>
</reference>
<accession>A0A923T6T7</accession>
<dbReference type="Pfam" id="PF05834">
    <property type="entry name" value="Lycopene_cycl"/>
    <property type="match status" value="1"/>
</dbReference>